<evidence type="ECO:0000259" key="2">
    <source>
        <dbReference type="Pfam" id="PF00793"/>
    </source>
</evidence>
<dbReference type="GO" id="GO:0016832">
    <property type="term" value="F:aldehyde-lyase activity"/>
    <property type="evidence" value="ECO:0007669"/>
    <property type="project" value="InterPro"/>
</dbReference>
<dbReference type="GO" id="GO:0009073">
    <property type="term" value="P:aromatic amino acid family biosynthetic process"/>
    <property type="evidence" value="ECO:0007669"/>
    <property type="project" value="InterPro"/>
</dbReference>
<protein>
    <submittedName>
        <fullName evidence="3">3-deoxy-7-phosphoheptulonate synthase</fullName>
        <ecNumber evidence="3">2.5.1.54</ecNumber>
    </submittedName>
</protein>
<organism evidence="3">
    <name type="scientific">Ignisphaera aggregans</name>
    <dbReference type="NCBI Taxonomy" id="334771"/>
    <lineage>
        <taxon>Archaea</taxon>
        <taxon>Thermoproteota</taxon>
        <taxon>Thermoprotei</taxon>
        <taxon>Desulfurococcales</taxon>
        <taxon>Desulfurococcaceae</taxon>
        <taxon>Ignisphaera</taxon>
    </lineage>
</organism>
<dbReference type="EMBL" id="DSLL01000002">
    <property type="protein sequence ID" value="HEH30559.1"/>
    <property type="molecule type" value="Genomic_DNA"/>
</dbReference>
<name>A0A7J2T867_9CREN</name>
<dbReference type="EMBL" id="DRYQ01000119">
    <property type="protein sequence ID" value="HHQ51279.1"/>
    <property type="molecule type" value="Genomic_DNA"/>
</dbReference>
<gene>
    <name evidence="3" type="primary">aroF</name>
    <name evidence="4" type="ORF">ENM66_08030</name>
    <name evidence="3" type="ORF">ENP99_00350</name>
</gene>
<evidence type="ECO:0000313" key="4">
    <source>
        <dbReference type="EMBL" id="HHQ51279.1"/>
    </source>
</evidence>
<sequence length="329" mass="36085">MLFILKDEADPSLLVEKIKMSSASYRYVDLDGRRIVVAWPDKYVEGIVDETVAVKVRATTPYQLASKVWREKSIVNVNGVEIGSSKVVVAAGPCAVEDEGMVMEVARVVKKAGASMLRGGAFKPRTSPYTFQGLGVKGLEILRRVKDAVGLPIVTEVLDARDAPLVASYADMIQIGARNAQNFALLREVGKLKRPALLKRGMWMTVEEWLLSAEYILLEGNSKVVLCERGIRTFEKATRFTLDITGMVYAKTQTHLPIAVDPSHPAGRRDLVEPLALAAVAAGADMLIIEVHINPEKALSDSEQQLTINEFEKLMERLKLVAGAVGRTI</sequence>
<dbReference type="PANTHER" id="PTHR43018">
    <property type="entry name" value="PHOSPHO-2-DEHYDRO-3-DEOXYHEPTONATE ALDOLASE"/>
    <property type="match status" value="1"/>
</dbReference>
<dbReference type="NCBIfam" id="TIGR01361">
    <property type="entry name" value="DAHP_synth_Bsub"/>
    <property type="match status" value="1"/>
</dbReference>
<dbReference type="InterPro" id="IPR013785">
    <property type="entry name" value="Aldolase_TIM"/>
</dbReference>
<dbReference type="Gene3D" id="3.20.20.70">
    <property type="entry name" value="Aldolase class I"/>
    <property type="match status" value="1"/>
</dbReference>
<dbReference type="SUPFAM" id="SSF51569">
    <property type="entry name" value="Aldolase"/>
    <property type="match status" value="1"/>
</dbReference>
<proteinExistence type="predicted"/>
<dbReference type="InterPro" id="IPR052899">
    <property type="entry name" value="Class-I_DAHP_synthase"/>
</dbReference>
<dbReference type="GO" id="GO:0003849">
    <property type="term" value="F:3-deoxy-7-phosphoheptulonate synthase activity"/>
    <property type="evidence" value="ECO:0007669"/>
    <property type="project" value="UniProtKB-EC"/>
</dbReference>
<feature type="domain" description="DAHP synthetase I/KDSA" evidence="2">
    <location>
        <begin position="79"/>
        <end position="316"/>
    </location>
</feature>
<dbReference type="Pfam" id="PF00793">
    <property type="entry name" value="DAHP_synth_1"/>
    <property type="match status" value="1"/>
</dbReference>
<dbReference type="InterPro" id="IPR006268">
    <property type="entry name" value="DAHP_syn_2"/>
</dbReference>
<dbReference type="InterPro" id="IPR006218">
    <property type="entry name" value="DAHP1/KDSA"/>
</dbReference>
<keyword evidence="1 3" id="KW-0808">Transferase</keyword>
<dbReference type="NCBIfam" id="NF006421">
    <property type="entry name" value="PRK08673.1"/>
    <property type="match status" value="1"/>
</dbReference>
<evidence type="ECO:0000256" key="1">
    <source>
        <dbReference type="ARBA" id="ARBA00022679"/>
    </source>
</evidence>
<reference evidence="3" key="1">
    <citation type="journal article" date="2020" name="mSystems">
        <title>Genome- and Community-Level Interaction Insights into Carbon Utilization and Element Cycling Functions of Hydrothermarchaeota in Hydrothermal Sediment.</title>
        <authorList>
            <person name="Zhou Z."/>
            <person name="Liu Y."/>
            <person name="Xu W."/>
            <person name="Pan J."/>
            <person name="Luo Z.H."/>
            <person name="Li M."/>
        </authorList>
    </citation>
    <scope>NUCLEOTIDE SEQUENCE [LARGE SCALE GENOMIC DNA]</scope>
    <source>
        <strain evidence="4">SpSt-1105</strain>
        <strain evidence="3">SpSt-27</strain>
    </source>
</reference>
<dbReference type="EC" id="2.5.1.54" evidence="3"/>
<dbReference type="AlphaFoldDB" id="A0A7J2T867"/>
<accession>A0A7J2T867</accession>
<dbReference type="NCBIfam" id="NF009239">
    <property type="entry name" value="PRK12595.1"/>
    <property type="match status" value="1"/>
</dbReference>
<evidence type="ECO:0000313" key="3">
    <source>
        <dbReference type="EMBL" id="HEH30559.1"/>
    </source>
</evidence>
<comment type="caution">
    <text evidence="3">The sequence shown here is derived from an EMBL/GenBank/DDBJ whole genome shotgun (WGS) entry which is preliminary data.</text>
</comment>
<dbReference type="PANTHER" id="PTHR43018:SF2">
    <property type="entry name" value="PHOSPHO-2-DEHYDRO-3-DEOXYHEPTONATE ALDOLASE"/>
    <property type="match status" value="1"/>
</dbReference>